<evidence type="ECO:0000256" key="1">
    <source>
        <dbReference type="SAM" id="MobiDB-lite"/>
    </source>
</evidence>
<feature type="compositionally biased region" description="Basic and acidic residues" evidence="1">
    <location>
        <begin position="7"/>
        <end position="25"/>
    </location>
</feature>
<accession>A0A371XBB6</accession>
<reference evidence="3 4" key="1">
    <citation type="submission" date="2018-08" db="EMBL/GenBank/DDBJ databases">
        <title>Fulvimarina sp. 85, whole genome shotgun sequence.</title>
        <authorList>
            <person name="Tuo L."/>
        </authorList>
    </citation>
    <scope>NUCLEOTIDE SEQUENCE [LARGE SCALE GENOMIC DNA]</scope>
    <source>
        <strain evidence="3 4">85</strain>
    </source>
</reference>
<feature type="domain" description="EF-hand" evidence="2">
    <location>
        <begin position="81"/>
        <end position="116"/>
    </location>
</feature>
<protein>
    <recommendedName>
        <fullName evidence="2">EF-hand domain-containing protein</fullName>
    </recommendedName>
</protein>
<proteinExistence type="predicted"/>
<dbReference type="PROSITE" id="PS50222">
    <property type="entry name" value="EF_HAND_2"/>
    <property type="match status" value="2"/>
</dbReference>
<keyword evidence="4" id="KW-1185">Reference proteome</keyword>
<dbReference type="InterPro" id="IPR018247">
    <property type="entry name" value="EF_Hand_1_Ca_BS"/>
</dbReference>
<dbReference type="EMBL" id="QURL01000001">
    <property type="protein sequence ID" value="RFC66535.1"/>
    <property type="molecule type" value="Genomic_DNA"/>
</dbReference>
<dbReference type="AlphaFoldDB" id="A0A371XBB6"/>
<dbReference type="SUPFAM" id="SSF47473">
    <property type="entry name" value="EF-hand"/>
    <property type="match status" value="1"/>
</dbReference>
<feature type="compositionally biased region" description="Basic residues" evidence="1">
    <location>
        <begin position="109"/>
        <end position="123"/>
    </location>
</feature>
<dbReference type="Proteomes" id="UP000264310">
    <property type="component" value="Unassembled WGS sequence"/>
</dbReference>
<dbReference type="OrthoDB" id="5470953at2"/>
<evidence type="ECO:0000313" key="4">
    <source>
        <dbReference type="Proteomes" id="UP000264310"/>
    </source>
</evidence>
<feature type="region of interest" description="Disordered" evidence="1">
    <location>
        <begin position="1"/>
        <end position="25"/>
    </location>
</feature>
<dbReference type="Pfam" id="PF13202">
    <property type="entry name" value="EF-hand_5"/>
    <property type="match status" value="3"/>
</dbReference>
<dbReference type="InterPro" id="IPR011992">
    <property type="entry name" value="EF-hand-dom_pair"/>
</dbReference>
<evidence type="ECO:0000259" key="2">
    <source>
        <dbReference type="PROSITE" id="PS50222"/>
    </source>
</evidence>
<dbReference type="GO" id="GO:0005509">
    <property type="term" value="F:calcium ion binding"/>
    <property type="evidence" value="ECO:0007669"/>
    <property type="project" value="InterPro"/>
</dbReference>
<name>A0A371XBB6_9HYPH</name>
<comment type="caution">
    <text evidence="3">The sequence shown here is derived from an EMBL/GenBank/DDBJ whole genome shotgun (WGS) entry which is preliminary data.</text>
</comment>
<sequence length="129" mass="14507">MQNAEAAPRDDMRKGRDRTVAQEDFGARQLDRLKAADADGNGELSTAELEDMVLKQMVERRAQRMTKRLDANGDGTVTLAEVEDRQAKRFAFLDRNGDGKLERSEMRRGHGGHKNGSHRQHGPRGHDAR</sequence>
<evidence type="ECO:0000313" key="3">
    <source>
        <dbReference type="EMBL" id="RFC66535.1"/>
    </source>
</evidence>
<dbReference type="InterPro" id="IPR002048">
    <property type="entry name" value="EF_hand_dom"/>
</dbReference>
<dbReference type="Gene3D" id="1.10.238.10">
    <property type="entry name" value="EF-hand"/>
    <property type="match status" value="1"/>
</dbReference>
<feature type="region of interest" description="Disordered" evidence="1">
    <location>
        <begin position="91"/>
        <end position="129"/>
    </location>
</feature>
<gene>
    <name evidence="3" type="ORF">DYI37_01310</name>
</gene>
<feature type="domain" description="EF-hand" evidence="2">
    <location>
        <begin position="34"/>
        <end position="59"/>
    </location>
</feature>
<organism evidence="3 4">
    <name type="scientific">Fulvimarina endophytica</name>
    <dbReference type="NCBI Taxonomy" id="2293836"/>
    <lineage>
        <taxon>Bacteria</taxon>
        <taxon>Pseudomonadati</taxon>
        <taxon>Pseudomonadota</taxon>
        <taxon>Alphaproteobacteria</taxon>
        <taxon>Hyphomicrobiales</taxon>
        <taxon>Aurantimonadaceae</taxon>
        <taxon>Fulvimarina</taxon>
    </lineage>
</organism>
<feature type="compositionally biased region" description="Basic and acidic residues" evidence="1">
    <location>
        <begin position="91"/>
        <end position="108"/>
    </location>
</feature>
<dbReference type="PROSITE" id="PS00018">
    <property type="entry name" value="EF_HAND_1"/>
    <property type="match status" value="2"/>
</dbReference>